<keyword evidence="3" id="KW-1185">Reference proteome</keyword>
<dbReference type="InterPro" id="IPR004155">
    <property type="entry name" value="PBS_lyase_HEAT"/>
</dbReference>
<feature type="region of interest" description="Disordered" evidence="1">
    <location>
        <begin position="139"/>
        <end position="161"/>
    </location>
</feature>
<dbReference type="InterPro" id="IPR016024">
    <property type="entry name" value="ARM-type_fold"/>
</dbReference>
<evidence type="ECO:0000313" key="2">
    <source>
        <dbReference type="EMBL" id="KAA5541742.1"/>
    </source>
</evidence>
<dbReference type="Pfam" id="PF03130">
    <property type="entry name" value="HEAT_PBS"/>
    <property type="match status" value="1"/>
</dbReference>
<dbReference type="Proteomes" id="UP000324479">
    <property type="component" value="Unassembled WGS sequence"/>
</dbReference>
<dbReference type="SMART" id="SM00567">
    <property type="entry name" value="EZ_HEAT"/>
    <property type="match status" value="3"/>
</dbReference>
<dbReference type="AlphaFoldDB" id="A0A5M6D610"/>
<dbReference type="SUPFAM" id="SSF48371">
    <property type="entry name" value="ARM repeat"/>
    <property type="match status" value="1"/>
</dbReference>
<evidence type="ECO:0000313" key="3">
    <source>
        <dbReference type="Proteomes" id="UP000324479"/>
    </source>
</evidence>
<gene>
    <name evidence="2" type="ORF">FYK55_16070</name>
</gene>
<dbReference type="RefSeq" id="WP_150077472.1">
    <property type="nucleotide sequence ID" value="NZ_VWOX01000009.1"/>
</dbReference>
<comment type="caution">
    <text evidence="2">The sequence shown here is derived from an EMBL/GenBank/DDBJ whole genome shotgun (WGS) entry which is preliminary data.</text>
</comment>
<sequence length="161" mass="17012">MMDQRNQLCCADVEQRVAAAEALSTMGESAGEAAVELVTACGDEEPRVREYAVVSLESLGVPPPETLDALTDRIKDDSPLVAYWAVTLLGRSGPAGKPRQNEIAAVLDSDADLSVRERAAWALEKVGADSDAAIDALQRAAQSPQPRLSRLAKAGLTRSPA</sequence>
<dbReference type="Gene3D" id="1.25.10.10">
    <property type="entry name" value="Leucine-rich Repeat Variant"/>
    <property type="match status" value="1"/>
</dbReference>
<dbReference type="InterPro" id="IPR011989">
    <property type="entry name" value="ARM-like"/>
</dbReference>
<dbReference type="Pfam" id="PF13646">
    <property type="entry name" value="HEAT_2"/>
    <property type="match status" value="1"/>
</dbReference>
<dbReference type="EMBL" id="VWOX01000009">
    <property type="protein sequence ID" value="KAA5541742.1"/>
    <property type="molecule type" value="Genomic_DNA"/>
</dbReference>
<protein>
    <recommendedName>
        <fullName evidence="4">HEAT repeat protein</fullName>
    </recommendedName>
</protein>
<accession>A0A5M6D610</accession>
<evidence type="ECO:0000256" key="1">
    <source>
        <dbReference type="SAM" id="MobiDB-lite"/>
    </source>
</evidence>
<reference evidence="2 3" key="1">
    <citation type="submission" date="2019-08" db="EMBL/GenBank/DDBJ databases">
        <authorList>
            <person name="Dhanesh K."/>
            <person name="Kumar G."/>
            <person name="Sasikala C."/>
            <person name="Venkata Ramana C."/>
        </authorList>
    </citation>
    <scope>NUCLEOTIDE SEQUENCE [LARGE SCALE GENOMIC DNA]</scope>
    <source>
        <strain evidence="2 3">JC645</strain>
    </source>
</reference>
<organism evidence="2 3">
    <name type="scientific">Roseiconus nitratireducens</name>
    <dbReference type="NCBI Taxonomy" id="2605748"/>
    <lineage>
        <taxon>Bacteria</taxon>
        <taxon>Pseudomonadati</taxon>
        <taxon>Planctomycetota</taxon>
        <taxon>Planctomycetia</taxon>
        <taxon>Pirellulales</taxon>
        <taxon>Pirellulaceae</taxon>
        <taxon>Roseiconus</taxon>
    </lineage>
</organism>
<name>A0A5M6D610_9BACT</name>
<evidence type="ECO:0008006" key="4">
    <source>
        <dbReference type="Google" id="ProtNLM"/>
    </source>
</evidence>
<proteinExistence type="predicted"/>